<dbReference type="CDD" id="cd03801">
    <property type="entry name" value="GT4_PimA-like"/>
    <property type="match status" value="1"/>
</dbReference>
<accession>A0A2T1GJU3</accession>
<dbReference type="OrthoDB" id="9813211at2"/>
<dbReference type="GO" id="GO:0016757">
    <property type="term" value="F:glycosyltransferase activity"/>
    <property type="evidence" value="ECO:0007669"/>
    <property type="project" value="InterPro"/>
</dbReference>
<evidence type="ECO:0000259" key="2">
    <source>
        <dbReference type="Pfam" id="PF00534"/>
    </source>
</evidence>
<feature type="domain" description="Glycosyl transferase family 1" evidence="2">
    <location>
        <begin position="209"/>
        <end position="360"/>
    </location>
</feature>
<dbReference type="EMBL" id="PVWO01000049">
    <property type="protein sequence ID" value="PSB58071.1"/>
    <property type="molecule type" value="Genomic_DNA"/>
</dbReference>
<dbReference type="Proteomes" id="UP000238937">
    <property type="component" value="Unassembled WGS sequence"/>
</dbReference>
<dbReference type="SUPFAM" id="SSF53756">
    <property type="entry name" value="UDP-Glycosyltransferase/glycogen phosphorylase"/>
    <property type="match status" value="1"/>
</dbReference>
<keyword evidence="4" id="KW-1185">Reference proteome</keyword>
<protein>
    <recommendedName>
        <fullName evidence="2">Glycosyl transferase family 1 domain-containing protein</fullName>
    </recommendedName>
</protein>
<dbReference type="AlphaFoldDB" id="A0A2T1GJU3"/>
<evidence type="ECO:0000313" key="3">
    <source>
        <dbReference type="EMBL" id="PSB58071.1"/>
    </source>
</evidence>
<gene>
    <name evidence="3" type="ORF">C7B77_06120</name>
</gene>
<organism evidence="3 4">
    <name type="scientific">Chamaesiphon polymorphus CCALA 037</name>
    <dbReference type="NCBI Taxonomy" id="2107692"/>
    <lineage>
        <taxon>Bacteria</taxon>
        <taxon>Bacillati</taxon>
        <taxon>Cyanobacteriota</taxon>
        <taxon>Cyanophyceae</taxon>
        <taxon>Gomontiellales</taxon>
        <taxon>Chamaesiphonaceae</taxon>
        <taxon>Chamaesiphon</taxon>
    </lineage>
</organism>
<dbReference type="PANTHER" id="PTHR46401">
    <property type="entry name" value="GLYCOSYLTRANSFERASE WBBK-RELATED"/>
    <property type="match status" value="1"/>
</dbReference>
<keyword evidence="1" id="KW-0808">Transferase</keyword>
<dbReference type="Pfam" id="PF00534">
    <property type="entry name" value="Glycos_transf_1"/>
    <property type="match status" value="1"/>
</dbReference>
<proteinExistence type="predicted"/>
<dbReference type="InterPro" id="IPR001296">
    <property type="entry name" value="Glyco_trans_1"/>
</dbReference>
<dbReference type="GO" id="GO:0009103">
    <property type="term" value="P:lipopolysaccharide biosynthetic process"/>
    <property type="evidence" value="ECO:0007669"/>
    <property type="project" value="TreeGrafter"/>
</dbReference>
<evidence type="ECO:0000313" key="4">
    <source>
        <dbReference type="Proteomes" id="UP000238937"/>
    </source>
</evidence>
<dbReference type="RefSeq" id="WP_106301549.1">
    <property type="nucleotide sequence ID" value="NZ_PVWO01000049.1"/>
</dbReference>
<name>A0A2T1GJU3_9CYAN</name>
<dbReference type="PANTHER" id="PTHR46401:SF2">
    <property type="entry name" value="GLYCOSYLTRANSFERASE WBBK-RELATED"/>
    <property type="match status" value="1"/>
</dbReference>
<comment type="caution">
    <text evidence="3">The sequence shown here is derived from an EMBL/GenBank/DDBJ whole genome shotgun (WGS) entry which is preliminary data.</text>
</comment>
<dbReference type="Gene3D" id="3.40.50.2000">
    <property type="entry name" value="Glycogen Phosphorylase B"/>
    <property type="match status" value="2"/>
</dbReference>
<reference evidence="3 4" key="1">
    <citation type="submission" date="2018-03" db="EMBL/GenBank/DDBJ databases">
        <title>The ancient ancestry and fast evolution of plastids.</title>
        <authorList>
            <person name="Moore K.R."/>
            <person name="Magnabosco C."/>
            <person name="Momper L."/>
            <person name="Gold D.A."/>
            <person name="Bosak T."/>
            <person name="Fournier G.P."/>
        </authorList>
    </citation>
    <scope>NUCLEOTIDE SEQUENCE [LARGE SCALE GENOMIC DNA]</scope>
    <source>
        <strain evidence="3 4">CCALA 037</strain>
    </source>
</reference>
<evidence type="ECO:0000256" key="1">
    <source>
        <dbReference type="ARBA" id="ARBA00022679"/>
    </source>
</evidence>
<sequence length="384" mass="43598">MVANLEQRTANNNKLILVSFNTKEGMKLIADSYIGNFAGLAKVTAITDRDYQPEIINSSTTDTSFDLFRLSNSKNHLSMAMDVFNPILIFKILSIYTRVKPEACYFISAHPLNPVALVLFRLFARFSNPQVKLFSHIHDVKPHAATKNYALIDLFQSWQIARSDLLVVYGHTLKQMLMTRFKIKPERVLVSLHGVNRVNDSKYHQSSSSGLKYITLSGRLDKYKGIDLFLDAARYFQERHSDVRFVLAGRGDLSEYQDRIDNLRNLTIVNRFLSNDEVDELMIQSFAVLLPYIDASQSGVIPIAYYNGCPVIVSDVGGLREAVIEGETGYVFERGNLSQAIERLEAVIENHELRDTLGKNCFEHYQTNLRWSAIIANLADKMLS</sequence>